<evidence type="ECO:0000313" key="3">
    <source>
        <dbReference type="Proteomes" id="UP000653002"/>
    </source>
</evidence>
<name>A0A8I0HA28_XANCI</name>
<dbReference type="EMBL" id="JAABFR010001853">
    <property type="protein sequence ID" value="MBD4338942.1"/>
    <property type="molecule type" value="Genomic_DNA"/>
</dbReference>
<comment type="caution">
    <text evidence="2">The sequence shown here is derived from an EMBL/GenBank/DDBJ whole genome shotgun (WGS) entry which is preliminary data.</text>
</comment>
<keyword evidence="2" id="KW-0418">Kinase</keyword>
<protein>
    <submittedName>
        <fullName evidence="2">Hybrid sensor histidine kinase/response regulator</fullName>
    </submittedName>
</protein>
<feature type="non-terminal residue" evidence="2">
    <location>
        <position position="86"/>
    </location>
</feature>
<keyword evidence="2" id="KW-0808">Transferase</keyword>
<proteinExistence type="predicted"/>
<evidence type="ECO:0000313" key="2">
    <source>
        <dbReference type="EMBL" id="MBD4338942.1"/>
    </source>
</evidence>
<evidence type="ECO:0000256" key="1">
    <source>
        <dbReference type="SAM" id="Phobius"/>
    </source>
</evidence>
<accession>A0A8I0HA28</accession>
<feature type="transmembrane region" description="Helical" evidence="1">
    <location>
        <begin position="17"/>
        <end position="36"/>
    </location>
</feature>
<organism evidence="2 3">
    <name type="scientific">Xanthomonas citri pv. citri</name>
    <dbReference type="NCBI Taxonomy" id="611301"/>
    <lineage>
        <taxon>Bacteria</taxon>
        <taxon>Pseudomonadati</taxon>
        <taxon>Pseudomonadota</taxon>
        <taxon>Gammaproteobacteria</taxon>
        <taxon>Lysobacterales</taxon>
        <taxon>Lysobacteraceae</taxon>
        <taxon>Xanthomonas</taxon>
    </lineage>
</organism>
<dbReference type="AlphaFoldDB" id="A0A8I0HA28"/>
<gene>
    <name evidence="2" type="ORF">GUH15_23390</name>
</gene>
<keyword evidence="1" id="KW-0812">Transmembrane</keyword>
<dbReference type="Proteomes" id="UP000653002">
    <property type="component" value="Unassembled WGS sequence"/>
</dbReference>
<sequence>MKIFMVARKASLQHKVLLGYMILIMAVCGMVSILLYERSRMREIKTETSEIRRIRHDISTAHRYITELATYGESVIVWEDTDFREY</sequence>
<reference evidence="2" key="1">
    <citation type="submission" date="2020-01" db="EMBL/GenBank/DDBJ databases">
        <authorList>
            <person name="Richard D."/>
        </authorList>
    </citation>
    <scope>NUCLEOTIDE SEQUENCE</scope>
    <source>
        <strain evidence="2">JP541</strain>
    </source>
</reference>
<dbReference type="GO" id="GO:0016301">
    <property type="term" value="F:kinase activity"/>
    <property type="evidence" value="ECO:0007669"/>
    <property type="project" value="UniProtKB-KW"/>
</dbReference>
<keyword evidence="1" id="KW-1133">Transmembrane helix</keyword>
<keyword evidence="1" id="KW-0472">Membrane</keyword>